<dbReference type="Proteomes" id="UP001165667">
    <property type="component" value="Unassembled WGS sequence"/>
</dbReference>
<dbReference type="EMBL" id="JAMOIM010000102">
    <property type="protein sequence ID" value="MCW6513155.1"/>
    <property type="molecule type" value="Genomic_DNA"/>
</dbReference>
<name>A0AA41Z5H6_9HYPH</name>
<evidence type="ECO:0000313" key="3">
    <source>
        <dbReference type="Proteomes" id="UP001165667"/>
    </source>
</evidence>
<accession>A0AA41Z5H6</accession>
<reference evidence="2" key="1">
    <citation type="submission" date="2022-05" db="EMBL/GenBank/DDBJ databases">
        <authorList>
            <person name="Pankratov T."/>
        </authorList>
    </citation>
    <scope>NUCLEOTIDE SEQUENCE</scope>
    <source>
        <strain evidence="2">BP6-180914</strain>
    </source>
</reference>
<organism evidence="2 3">
    <name type="scientific">Lichenifustis flavocetrariae</name>
    <dbReference type="NCBI Taxonomy" id="2949735"/>
    <lineage>
        <taxon>Bacteria</taxon>
        <taxon>Pseudomonadati</taxon>
        <taxon>Pseudomonadota</taxon>
        <taxon>Alphaproteobacteria</taxon>
        <taxon>Hyphomicrobiales</taxon>
        <taxon>Lichenihabitantaceae</taxon>
        <taxon>Lichenifustis</taxon>
    </lineage>
</organism>
<sequence length="76" mass="8108">MFEQWIDKSDPSVRLVTSQGSSLPADLGPRDWKLLGPIEPPAEIVEKVQTVGFAFFHSDESEPAPGGLNNSNAAGA</sequence>
<comment type="caution">
    <text evidence="2">The sequence shown here is derived from an EMBL/GenBank/DDBJ whole genome shotgun (WGS) entry which is preliminary data.</text>
</comment>
<protein>
    <submittedName>
        <fullName evidence="2">Uncharacterized protein</fullName>
    </submittedName>
</protein>
<evidence type="ECO:0000313" key="2">
    <source>
        <dbReference type="EMBL" id="MCW6513155.1"/>
    </source>
</evidence>
<keyword evidence="3" id="KW-1185">Reference proteome</keyword>
<feature type="region of interest" description="Disordered" evidence="1">
    <location>
        <begin position="1"/>
        <end position="22"/>
    </location>
</feature>
<feature type="compositionally biased region" description="Basic and acidic residues" evidence="1">
    <location>
        <begin position="1"/>
        <end position="11"/>
    </location>
</feature>
<dbReference type="RefSeq" id="WP_282589528.1">
    <property type="nucleotide sequence ID" value="NZ_JAMOIM010000102.1"/>
</dbReference>
<proteinExistence type="predicted"/>
<evidence type="ECO:0000256" key="1">
    <source>
        <dbReference type="SAM" id="MobiDB-lite"/>
    </source>
</evidence>
<dbReference type="AlphaFoldDB" id="A0AA41Z5H6"/>
<gene>
    <name evidence="2" type="ORF">M8523_35505</name>
</gene>